<name>A0A6J5R7Q5_9CAUD</name>
<gene>
    <name evidence="1" type="ORF">UFOVP1202_6</name>
</gene>
<dbReference type="EMBL" id="LR797147">
    <property type="protein sequence ID" value="CAB4189728.1"/>
    <property type="molecule type" value="Genomic_DNA"/>
</dbReference>
<sequence>MFVGNSSVGNVMVLTTSGRGHTPEELAERCADRIISVSKDAHPALREQATAFRLSIVALLTKYFKEAVSNDRVTVYNALVDAGHPQLANAILNL</sequence>
<proteinExistence type="predicted"/>
<protein>
    <submittedName>
        <fullName evidence="1">Uncharacterized protein</fullName>
    </submittedName>
</protein>
<accession>A0A6J5R7Q5</accession>
<reference evidence="1" key="1">
    <citation type="submission" date="2020-05" db="EMBL/GenBank/DDBJ databases">
        <authorList>
            <person name="Chiriac C."/>
            <person name="Salcher M."/>
            <person name="Ghai R."/>
            <person name="Kavagutti S V."/>
        </authorList>
    </citation>
    <scope>NUCLEOTIDE SEQUENCE</scope>
</reference>
<organism evidence="1">
    <name type="scientific">uncultured Caudovirales phage</name>
    <dbReference type="NCBI Taxonomy" id="2100421"/>
    <lineage>
        <taxon>Viruses</taxon>
        <taxon>Duplodnaviria</taxon>
        <taxon>Heunggongvirae</taxon>
        <taxon>Uroviricota</taxon>
        <taxon>Caudoviricetes</taxon>
        <taxon>Peduoviridae</taxon>
        <taxon>Maltschvirus</taxon>
        <taxon>Maltschvirus maltsch</taxon>
    </lineage>
</organism>
<evidence type="ECO:0000313" key="1">
    <source>
        <dbReference type="EMBL" id="CAB4189728.1"/>
    </source>
</evidence>